<protein>
    <submittedName>
        <fullName evidence="2">Uncharacterized protein</fullName>
    </submittedName>
</protein>
<name>A0ABN9Q9S4_9DINO</name>
<proteinExistence type="predicted"/>
<reference evidence="2" key="1">
    <citation type="submission" date="2023-10" db="EMBL/GenBank/DDBJ databases">
        <authorList>
            <person name="Chen Y."/>
            <person name="Shah S."/>
            <person name="Dougan E. K."/>
            <person name="Thang M."/>
            <person name="Chan C."/>
        </authorList>
    </citation>
    <scope>NUCLEOTIDE SEQUENCE [LARGE SCALE GENOMIC DNA]</scope>
</reference>
<sequence length="143" mass="15452">MQAGTAGTRESAACTSDPYETKGDLCCAASGSRGGARSRRAGGLWRRRRKGGGGKGAGKPAPEATPAKGHSGAQPRGQRGQLDTLGRAWCGRPPAGPAQTERRPRQDSTNWGRARRFRKRVGEPRTKEEEEKQKENKGEERRV</sequence>
<keyword evidence="3" id="KW-1185">Reference proteome</keyword>
<dbReference type="Proteomes" id="UP001189429">
    <property type="component" value="Unassembled WGS sequence"/>
</dbReference>
<feature type="compositionally biased region" description="Basic and acidic residues" evidence="1">
    <location>
        <begin position="120"/>
        <end position="143"/>
    </location>
</feature>
<organism evidence="2 3">
    <name type="scientific">Prorocentrum cordatum</name>
    <dbReference type="NCBI Taxonomy" id="2364126"/>
    <lineage>
        <taxon>Eukaryota</taxon>
        <taxon>Sar</taxon>
        <taxon>Alveolata</taxon>
        <taxon>Dinophyceae</taxon>
        <taxon>Prorocentrales</taxon>
        <taxon>Prorocentraceae</taxon>
        <taxon>Prorocentrum</taxon>
    </lineage>
</organism>
<evidence type="ECO:0000313" key="3">
    <source>
        <dbReference type="Proteomes" id="UP001189429"/>
    </source>
</evidence>
<evidence type="ECO:0000256" key="1">
    <source>
        <dbReference type="SAM" id="MobiDB-lite"/>
    </source>
</evidence>
<accession>A0ABN9Q9S4</accession>
<feature type="compositionally biased region" description="Basic residues" evidence="1">
    <location>
        <begin position="36"/>
        <end position="52"/>
    </location>
</feature>
<comment type="caution">
    <text evidence="2">The sequence shown here is derived from an EMBL/GenBank/DDBJ whole genome shotgun (WGS) entry which is preliminary data.</text>
</comment>
<feature type="compositionally biased region" description="Low complexity" evidence="1">
    <location>
        <begin position="58"/>
        <end position="69"/>
    </location>
</feature>
<dbReference type="EMBL" id="CAUYUJ010002248">
    <property type="protein sequence ID" value="CAK0799933.1"/>
    <property type="molecule type" value="Genomic_DNA"/>
</dbReference>
<feature type="region of interest" description="Disordered" evidence="1">
    <location>
        <begin position="1"/>
        <end position="143"/>
    </location>
</feature>
<gene>
    <name evidence="2" type="ORF">PCOR1329_LOCUS8243</name>
</gene>
<evidence type="ECO:0000313" key="2">
    <source>
        <dbReference type="EMBL" id="CAK0799933.1"/>
    </source>
</evidence>